<proteinExistence type="predicted"/>
<feature type="non-terminal residue" evidence="2">
    <location>
        <position position="1"/>
    </location>
</feature>
<reference evidence="2 3" key="1">
    <citation type="journal article" date="2020" name="BMC Genomics">
        <title>Intraspecific diversification of the crop wild relative Brassica cretica Lam. using demographic model selection.</title>
        <authorList>
            <person name="Kioukis A."/>
            <person name="Michalopoulou V.A."/>
            <person name="Briers L."/>
            <person name="Pirintsos S."/>
            <person name="Studholme D.J."/>
            <person name="Pavlidis P."/>
            <person name="Sarris P.F."/>
        </authorList>
    </citation>
    <scope>NUCLEOTIDE SEQUENCE [LARGE SCALE GENOMIC DNA]</scope>
    <source>
        <strain evidence="3">cv. PFS-1207/04</strain>
    </source>
</reference>
<accession>A0ABQ7BTT1</accession>
<name>A0ABQ7BTT1_BRACR</name>
<keyword evidence="3" id="KW-1185">Reference proteome</keyword>
<dbReference type="EMBL" id="QGKV02000832">
    <property type="protein sequence ID" value="KAF3542791.1"/>
    <property type="molecule type" value="Genomic_DNA"/>
</dbReference>
<protein>
    <recommendedName>
        <fullName evidence="1">K-box domain-containing protein</fullName>
    </recommendedName>
</protein>
<sequence length="144" mass="16587">INGPPNPNLPIRFLWQDLAEKGRNYLSHEELLEIVQCKLEEAKSDNISVESLVSLEEQFKSALSITRARKAELMMELVKTLQEKVNALVFYSMSWPLKFFSTGFRSLDDQAKLCRYEKLLREENKVLASQLTKVPSLRLLEANS</sequence>
<dbReference type="Proteomes" id="UP000266723">
    <property type="component" value="Unassembled WGS sequence"/>
</dbReference>
<dbReference type="InterPro" id="IPR002487">
    <property type="entry name" value="TF_Kbox"/>
</dbReference>
<comment type="caution">
    <text evidence="2">The sequence shown here is derived from an EMBL/GenBank/DDBJ whole genome shotgun (WGS) entry which is preliminary data.</text>
</comment>
<evidence type="ECO:0000313" key="3">
    <source>
        <dbReference type="Proteomes" id="UP000266723"/>
    </source>
</evidence>
<dbReference type="PROSITE" id="PS51297">
    <property type="entry name" value="K_BOX"/>
    <property type="match status" value="1"/>
</dbReference>
<gene>
    <name evidence="2" type="ORF">DY000_02005658</name>
</gene>
<organism evidence="2 3">
    <name type="scientific">Brassica cretica</name>
    <name type="common">Mustard</name>
    <dbReference type="NCBI Taxonomy" id="69181"/>
    <lineage>
        <taxon>Eukaryota</taxon>
        <taxon>Viridiplantae</taxon>
        <taxon>Streptophyta</taxon>
        <taxon>Embryophyta</taxon>
        <taxon>Tracheophyta</taxon>
        <taxon>Spermatophyta</taxon>
        <taxon>Magnoliopsida</taxon>
        <taxon>eudicotyledons</taxon>
        <taxon>Gunneridae</taxon>
        <taxon>Pentapetalae</taxon>
        <taxon>rosids</taxon>
        <taxon>malvids</taxon>
        <taxon>Brassicales</taxon>
        <taxon>Brassicaceae</taxon>
        <taxon>Brassiceae</taxon>
        <taxon>Brassica</taxon>
    </lineage>
</organism>
<feature type="domain" description="K-box" evidence="1">
    <location>
        <begin position="15"/>
        <end position="137"/>
    </location>
</feature>
<evidence type="ECO:0000259" key="1">
    <source>
        <dbReference type="PROSITE" id="PS51297"/>
    </source>
</evidence>
<evidence type="ECO:0000313" key="2">
    <source>
        <dbReference type="EMBL" id="KAF3542791.1"/>
    </source>
</evidence>